<protein>
    <recommendedName>
        <fullName evidence="3">Lipoprotein</fullName>
    </recommendedName>
</protein>
<reference evidence="2" key="1">
    <citation type="journal article" date="2017" name="Proc. Natl. Acad. Sci. U.S.A.">
        <title>Simulation of Deepwater Horizon oil plume reveals substrate specialization within a complex community of hydrocarbon-degraders.</title>
        <authorList>
            <person name="Hu P."/>
            <person name="Dubinsky E.A."/>
            <person name="Probst A.J."/>
            <person name="Wang J."/>
            <person name="Sieber C.M.K."/>
            <person name="Tom L.M."/>
            <person name="Gardinali P."/>
            <person name="Banfield J.F."/>
            <person name="Atlas R.M."/>
            <person name="Andersen G.L."/>
        </authorList>
    </citation>
    <scope>NUCLEOTIDE SEQUENCE [LARGE SCALE GENOMIC DNA]</scope>
</reference>
<gene>
    <name evidence="1" type="ORF">A9Q93_08555</name>
</gene>
<evidence type="ECO:0008006" key="3">
    <source>
        <dbReference type="Google" id="ProtNLM"/>
    </source>
</evidence>
<evidence type="ECO:0000313" key="1">
    <source>
        <dbReference type="EMBL" id="OUS14247.1"/>
    </source>
</evidence>
<sequence length="164" mass="18256">MRYFILFLATILTSCSSKKISKTFSSQDFSVEQQPYYEEWSGGAPGSGSGVTLYFPTSVMEGHTLQAIYFQGMENNIANFISNDKKMLVTRFRYSSSITNMSSDSKEEFGNEAPQLDTIPFQLLDDQAVIAFQADGKLKFVQLNNIIKKESIAFPSAPAQNGIN</sequence>
<organism evidence="1 2">
    <name type="scientific">Nonlabens dokdonensis</name>
    <dbReference type="NCBI Taxonomy" id="328515"/>
    <lineage>
        <taxon>Bacteria</taxon>
        <taxon>Pseudomonadati</taxon>
        <taxon>Bacteroidota</taxon>
        <taxon>Flavobacteriia</taxon>
        <taxon>Flavobacteriales</taxon>
        <taxon>Flavobacteriaceae</taxon>
        <taxon>Nonlabens</taxon>
    </lineage>
</organism>
<proteinExistence type="predicted"/>
<dbReference type="EMBL" id="MAAX01000128">
    <property type="protein sequence ID" value="OUS14247.1"/>
    <property type="molecule type" value="Genomic_DNA"/>
</dbReference>
<evidence type="ECO:0000313" key="2">
    <source>
        <dbReference type="Proteomes" id="UP000196102"/>
    </source>
</evidence>
<dbReference type="Proteomes" id="UP000196102">
    <property type="component" value="Unassembled WGS sequence"/>
</dbReference>
<dbReference type="RefSeq" id="WP_303687002.1">
    <property type="nucleotide sequence ID" value="NZ_CAJXYO010000002.1"/>
</dbReference>
<name>A0A1Z8AV81_9FLAO</name>
<accession>A0A1Z8AV81</accession>
<comment type="caution">
    <text evidence="1">The sequence shown here is derived from an EMBL/GenBank/DDBJ whole genome shotgun (WGS) entry which is preliminary data.</text>
</comment>
<dbReference type="AlphaFoldDB" id="A0A1Z8AV81"/>
<dbReference type="PROSITE" id="PS51257">
    <property type="entry name" value="PROKAR_LIPOPROTEIN"/>
    <property type="match status" value="1"/>
</dbReference>